<evidence type="ECO:0000313" key="2">
    <source>
        <dbReference type="EMBL" id="MCY9595252.1"/>
    </source>
</evidence>
<feature type="region of interest" description="Disordered" evidence="1">
    <location>
        <begin position="1"/>
        <end position="20"/>
    </location>
</feature>
<keyword evidence="5" id="KW-1185">Reference proteome</keyword>
<dbReference type="EMBL" id="CP026520">
    <property type="protein sequence ID" value="QAV20983.1"/>
    <property type="molecule type" value="Genomic_DNA"/>
</dbReference>
<dbReference type="EMBL" id="JAMDMJ010000006">
    <property type="protein sequence ID" value="MCY9595252.1"/>
    <property type="molecule type" value="Genomic_DNA"/>
</dbReference>
<dbReference type="Proteomes" id="UP000288943">
    <property type="component" value="Chromosome"/>
</dbReference>
<reference evidence="2 5" key="2">
    <citation type="submission" date="2022-05" db="EMBL/GenBank/DDBJ databases">
        <title>Genome Sequencing of Bee-Associated Microbes.</title>
        <authorList>
            <person name="Dunlap C."/>
        </authorList>
    </citation>
    <scope>NUCLEOTIDE SEQUENCE [LARGE SCALE GENOMIC DNA]</scope>
    <source>
        <strain evidence="2 5">NRRL B-23120</strain>
    </source>
</reference>
<dbReference type="OrthoDB" id="2633577at2"/>
<gene>
    <name evidence="2" type="ORF">M5X16_05630</name>
    <name evidence="3" type="ORF">PC41400_26260</name>
</gene>
<evidence type="ECO:0000256" key="1">
    <source>
        <dbReference type="SAM" id="MobiDB-lite"/>
    </source>
</evidence>
<dbReference type="GeneID" id="95378297"/>
<dbReference type="RefSeq" id="WP_042234523.1">
    <property type="nucleotide sequence ID" value="NZ_CP026520.1"/>
</dbReference>
<reference evidence="3 4" key="1">
    <citation type="submission" date="2018-01" db="EMBL/GenBank/DDBJ databases">
        <title>The whole genome sequencing and assembly of Paenibacillus chitinolyticus KCCM 41400 strain.</title>
        <authorList>
            <person name="Kim J.-Y."/>
            <person name="Park M.-K."/>
            <person name="Lee Y.-J."/>
            <person name="Yi H."/>
            <person name="Bahn Y.-S."/>
            <person name="Kim J.F."/>
            <person name="Lee D.-W."/>
        </authorList>
    </citation>
    <scope>NUCLEOTIDE SEQUENCE [LARGE SCALE GENOMIC DNA]</scope>
    <source>
        <strain evidence="3 4">KCCM 41400</strain>
    </source>
</reference>
<feature type="compositionally biased region" description="Basic and acidic residues" evidence="1">
    <location>
        <begin position="1"/>
        <end position="10"/>
    </location>
</feature>
<sequence length="104" mass="12140">MKNKTNEKHKPQIPNARGIRRSCSRELYRTVKRLKVYVSPEKIEEAEKLYTRKVAQNIAFIVEHSDNRKVQADWWEEHVAPEIAVLWDVNADTLSKAFRSAYGG</sequence>
<name>A0A410X2Z4_9BACL</name>
<evidence type="ECO:0000313" key="3">
    <source>
        <dbReference type="EMBL" id="QAV20983.1"/>
    </source>
</evidence>
<proteinExistence type="predicted"/>
<organism evidence="3 4">
    <name type="scientific">Paenibacillus chitinolyticus</name>
    <dbReference type="NCBI Taxonomy" id="79263"/>
    <lineage>
        <taxon>Bacteria</taxon>
        <taxon>Bacillati</taxon>
        <taxon>Bacillota</taxon>
        <taxon>Bacilli</taxon>
        <taxon>Bacillales</taxon>
        <taxon>Paenibacillaceae</taxon>
        <taxon>Paenibacillus</taxon>
    </lineage>
</organism>
<dbReference type="KEGG" id="pchi:PC41400_26260"/>
<dbReference type="Proteomes" id="UP001527202">
    <property type="component" value="Unassembled WGS sequence"/>
</dbReference>
<evidence type="ECO:0000313" key="4">
    <source>
        <dbReference type="Proteomes" id="UP000288943"/>
    </source>
</evidence>
<dbReference type="AlphaFoldDB" id="A0A410X2Z4"/>
<evidence type="ECO:0000313" key="5">
    <source>
        <dbReference type="Proteomes" id="UP001527202"/>
    </source>
</evidence>
<accession>A0A410X2Z4</accession>
<protein>
    <submittedName>
        <fullName evidence="3">Dehydrogenase</fullName>
    </submittedName>
</protein>